<dbReference type="SMART" id="SM00464">
    <property type="entry name" value="LON"/>
    <property type="match status" value="1"/>
</dbReference>
<keyword evidence="8 10" id="KW-0346">Stress response</keyword>
<keyword evidence="16" id="KW-0175">Coiled coil</keyword>
<keyword evidence="6 10" id="KW-0720">Serine protease</keyword>
<evidence type="ECO:0000256" key="2">
    <source>
        <dbReference type="ARBA" id="ARBA00022490"/>
    </source>
</evidence>
<evidence type="ECO:0000313" key="19">
    <source>
        <dbReference type="EMBL" id="KPH55664.1"/>
    </source>
</evidence>
<dbReference type="Gene3D" id="2.30.130.40">
    <property type="entry name" value="LON domain-like"/>
    <property type="match status" value="1"/>
</dbReference>
<dbReference type="InterPro" id="IPR027065">
    <property type="entry name" value="Lon_Prtase"/>
</dbReference>
<dbReference type="GO" id="GO:0006515">
    <property type="term" value="P:protein quality control for misfolded or incompletely synthesized proteins"/>
    <property type="evidence" value="ECO:0007669"/>
    <property type="project" value="UniProtKB-UniRule"/>
</dbReference>
<dbReference type="GO" id="GO:0016887">
    <property type="term" value="F:ATP hydrolysis activity"/>
    <property type="evidence" value="ECO:0007669"/>
    <property type="project" value="UniProtKB-UniRule"/>
</dbReference>
<feature type="domain" description="Lon N-terminal" evidence="18">
    <location>
        <begin position="13"/>
        <end position="204"/>
    </location>
</feature>
<dbReference type="Pfam" id="PF22667">
    <property type="entry name" value="Lon_lid"/>
    <property type="match status" value="1"/>
</dbReference>
<dbReference type="PROSITE" id="PS01046">
    <property type="entry name" value="LON_SER"/>
    <property type="match status" value="1"/>
</dbReference>
<protein>
    <recommendedName>
        <fullName evidence="10 11">Lon protease</fullName>
        <ecNumber evidence="10 11">3.4.21.53</ecNumber>
    </recommendedName>
    <alternativeName>
        <fullName evidence="10">ATP-dependent protease La</fullName>
    </alternativeName>
</protein>
<dbReference type="InterPro" id="IPR020568">
    <property type="entry name" value="Ribosomal_Su5_D2-typ_SF"/>
</dbReference>
<gene>
    <name evidence="10" type="primary">lon</name>
    <name evidence="19" type="ORF">HPU229334_07545</name>
</gene>
<dbReference type="SUPFAM" id="SSF54211">
    <property type="entry name" value="Ribosomal protein S5 domain 2-like"/>
    <property type="match status" value="1"/>
</dbReference>
<dbReference type="STRING" id="35818.HPU229336_02730"/>
<keyword evidence="3 10" id="KW-0645">Protease</keyword>
<dbReference type="GO" id="GO:0005524">
    <property type="term" value="F:ATP binding"/>
    <property type="evidence" value="ECO:0007669"/>
    <property type="project" value="UniProtKB-UniRule"/>
</dbReference>
<dbReference type="Pfam" id="PF05362">
    <property type="entry name" value="Lon_C"/>
    <property type="match status" value="1"/>
</dbReference>
<comment type="subcellular location">
    <subcellularLocation>
        <location evidence="1 10 11">Cytoplasm</location>
    </subcellularLocation>
</comment>
<evidence type="ECO:0000256" key="4">
    <source>
        <dbReference type="ARBA" id="ARBA00022741"/>
    </source>
</evidence>
<dbReference type="GO" id="GO:0043565">
    <property type="term" value="F:sequence-specific DNA binding"/>
    <property type="evidence" value="ECO:0007669"/>
    <property type="project" value="UniProtKB-UniRule"/>
</dbReference>
<dbReference type="EC" id="3.4.21.53" evidence="10 11"/>
<dbReference type="PROSITE" id="PS51787">
    <property type="entry name" value="LON_N"/>
    <property type="match status" value="1"/>
</dbReference>
<evidence type="ECO:0000313" key="20">
    <source>
        <dbReference type="Proteomes" id="UP000037997"/>
    </source>
</evidence>
<comment type="caution">
    <text evidence="19">The sequence shown here is derived from an EMBL/GenBank/DDBJ whole genome shotgun (WGS) entry which is preliminary data.</text>
</comment>
<dbReference type="InterPro" id="IPR004815">
    <property type="entry name" value="Lon_bac/euk-typ"/>
</dbReference>
<dbReference type="PANTHER" id="PTHR10046">
    <property type="entry name" value="ATP DEPENDENT LON PROTEASE FAMILY MEMBER"/>
    <property type="match status" value="1"/>
</dbReference>
<evidence type="ECO:0000256" key="10">
    <source>
        <dbReference type="HAMAP-Rule" id="MF_01973"/>
    </source>
</evidence>
<evidence type="ECO:0000256" key="5">
    <source>
        <dbReference type="ARBA" id="ARBA00022801"/>
    </source>
</evidence>
<keyword evidence="4 10" id="KW-0547">Nucleotide-binding</keyword>
<dbReference type="InterPro" id="IPR015947">
    <property type="entry name" value="PUA-like_sf"/>
</dbReference>
<feature type="active site" evidence="10 12">
    <location>
        <position position="709"/>
    </location>
</feature>
<dbReference type="HAMAP" id="MF_01973">
    <property type="entry name" value="lon_bact"/>
    <property type="match status" value="1"/>
</dbReference>
<dbReference type="Gene3D" id="1.10.8.60">
    <property type="match status" value="1"/>
</dbReference>
<evidence type="ECO:0000256" key="12">
    <source>
        <dbReference type="PIRSR" id="PIRSR001174-1"/>
    </source>
</evidence>
<dbReference type="AlphaFoldDB" id="A0A0N1MR90"/>
<dbReference type="PIRSF" id="PIRSF001174">
    <property type="entry name" value="Lon_proteas"/>
    <property type="match status" value="1"/>
</dbReference>
<evidence type="ECO:0000256" key="11">
    <source>
        <dbReference type="PIRNR" id="PIRNR001174"/>
    </source>
</evidence>
<proteinExistence type="evidence at transcript level"/>
<feature type="domain" description="Lon proteolytic" evidence="17">
    <location>
        <begin position="601"/>
        <end position="804"/>
    </location>
</feature>
<sequence>MQLERYGKFPKNLPIILEEDMFLYPFMIAPLFITNEENLKSIEMAMQNEDRLVFITTLSSKEEENTESFYDVGVIGTIMRHTAFPDGRIKILFQGLSRGNLLQVTSESPLMGEITPILSKSFDPNRIDAILSVLKEKLRNLYNVSQNFSQDLLRSINETTDPNRAADLIASAIRLKKDPAYKILKENDPEERLLSLIDIVMEEIKAQQIQKEIKTKVNSQMEKINKEYFLKEQLKQIQKELGGDNNKETEIQEYKQKLEKLKNSMSKSAYKEINKQINKLSRMHQDSADANLLQNYIELVLEIPFGAYSKKPLKIEEVEKQLNKDHYGLKKPKERIVEYFAVRELLSLRGKANTENKGTILCFYGPPGVGKTSLANSIATALKRKLVRIALGGLEDVNELRGHRRTYIGAMPGRIVQGLIDAKEMNPVVVLDEIDKIHNSFRGDPSSVLLEILDPEQNKEFRDYYTNFDLDLSQVIFIATANDIGAIPAPLRDRMEFINITSYTPHQKEQIAKKYLIPQELKKHGLQPSEVSFNTQAIKTLVEKYTREAGVRNLRRKIAQILRKVAKEILQNPQEKITITTKNLPLYLDKIVFEFENVGKKNEIGLVNGLAWTSVGGDVLKIEALKIKGKGGLHLTGNLGDVMKESAKIAYSHIKSLIDSKELKIDKKLIPLTHKEQEENIQVDCSEIYNRFDIHLHVPEGATPKDGPSAGIAIGSAIASLFSNRPIKSSFAMTGELTLRGKVLPIGGLQEKLIAAFKSGIKEVLIPKKNFERDMDEIPDEVKENIKIHPVEDFREVLKYILETK</sequence>
<evidence type="ECO:0000256" key="8">
    <source>
        <dbReference type="ARBA" id="ARBA00023016"/>
    </source>
</evidence>
<reference evidence="19 20" key="1">
    <citation type="submission" date="2014-06" db="EMBL/GenBank/DDBJ databases">
        <title>Helicobacter pullorum isolates in fresh chicken meat - phenotypic and genotypic features.</title>
        <authorList>
            <person name="Borges V."/>
            <person name="Santos A."/>
            <person name="Correia C.B."/>
            <person name="Saraiva M."/>
            <person name="Menard A."/>
            <person name="Vieira L."/>
            <person name="Sampaio D.A."/>
            <person name="Gomes J.P."/>
            <person name="Oleastro M."/>
        </authorList>
    </citation>
    <scope>NUCLEOTIDE SEQUENCE [LARGE SCALE GENOMIC DNA]</scope>
    <source>
        <strain evidence="19 20">229334/12</strain>
    </source>
</reference>
<comment type="function">
    <text evidence="10">ATP-dependent serine protease that mediates the selective degradation of mutant and abnormal proteins as well as certain short-lived regulatory proteins. Required for cellular homeostasis and for survival from DNA damage and developmental changes induced by stress. Degrades polypeptides processively to yield small peptide fragments that are 5 to 10 amino acids long. Binds to DNA in a double-stranded, site-specific manner.</text>
</comment>
<dbReference type="CDD" id="cd19500">
    <property type="entry name" value="RecA-like_Lon"/>
    <property type="match status" value="1"/>
</dbReference>
<dbReference type="FunFam" id="3.40.50.300:FF:000021">
    <property type="entry name" value="Lon protease homolog"/>
    <property type="match status" value="1"/>
</dbReference>
<dbReference type="InterPro" id="IPR003111">
    <property type="entry name" value="Lon_prtase_N"/>
</dbReference>
<dbReference type="Proteomes" id="UP000037997">
    <property type="component" value="Unassembled WGS sequence"/>
</dbReference>
<dbReference type="EMBL" id="JNOC01000035">
    <property type="protein sequence ID" value="KPH55664.1"/>
    <property type="molecule type" value="Genomic_DNA"/>
</dbReference>
<comment type="similarity">
    <text evidence="10 11 14 15">Belongs to the peptidase S16 family.</text>
</comment>
<evidence type="ECO:0000256" key="9">
    <source>
        <dbReference type="ARBA" id="ARBA00050665"/>
    </source>
</evidence>
<keyword evidence="7 10" id="KW-0067">ATP-binding</keyword>
<evidence type="ECO:0000256" key="6">
    <source>
        <dbReference type="ARBA" id="ARBA00022825"/>
    </source>
</evidence>
<dbReference type="Gene3D" id="3.40.50.300">
    <property type="entry name" value="P-loop containing nucleotide triphosphate hydrolases"/>
    <property type="match status" value="1"/>
</dbReference>
<organism evidence="19 20">
    <name type="scientific">Helicobacter pullorum</name>
    <dbReference type="NCBI Taxonomy" id="35818"/>
    <lineage>
        <taxon>Bacteria</taxon>
        <taxon>Pseudomonadati</taxon>
        <taxon>Campylobacterota</taxon>
        <taxon>Epsilonproteobacteria</taxon>
        <taxon>Campylobacterales</taxon>
        <taxon>Helicobacteraceae</taxon>
        <taxon>Helicobacter</taxon>
    </lineage>
</organism>
<dbReference type="PROSITE" id="PS51786">
    <property type="entry name" value="LON_PROTEOLYTIC"/>
    <property type="match status" value="1"/>
</dbReference>
<evidence type="ECO:0000259" key="18">
    <source>
        <dbReference type="PROSITE" id="PS51787"/>
    </source>
</evidence>
<evidence type="ECO:0000259" key="17">
    <source>
        <dbReference type="PROSITE" id="PS51786"/>
    </source>
</evidence>
<evidence type="ECO:0000256" key="1">
    <source>
        <dbReference type="ARBA" id="ARBA00004496"/>
    </source>
</evidence>
<dbReference type="InterPro" id="IPR046336">
    <property type="entry name" value="Lon_prtase_N_sf"/>
</dbReference>
<dbReference type="RefSeq" id="WP_054198127.1">
    <property type="nucleotide sequence ID" value="NZ_JNOC01000035.1"/>
</dbReference>
<dbReference type="PATRIC" id="fig|35818.11.peg.1489"/>
<dbReference type="PRINTS" id="PR00830">
    <property type="entry name" value="ENDOLAPTASE"/>
</dbReference>
<dbReference type="Pfam" id="PF02190">
    <property type="entry name" value="LON_substr_bdg"/>
    <property type="match status" value="1"/>
</dbReference>
<evidence type="ECO:0000256" key="16">
    <source>
        <dbReference type="SAM" id="Coils"/>
    </source>
</evidence>
<evidence type="ECO:0000256" key="7">
    <source>
        <dbReference type="ARBA" id="ARBA00022840"/>
    </source>
</evidence>
<dbReference type="InterPro" id="IPR003593">
    <property type="entry name" value="AAA+_ATPase"/>
</dbReference>
<feature type="binding site" evidence="10 13">
    <location>
        <begin position="365"/>
        <end position="372"/>
    </location>
    <ligand>
        <name>ATP</name>
        <dbReference type="ChEBI" id="CHEBI:30616"/>
    </ligand>
</feature>
<dbReference type="GO" id="GO:0004176">
    <property type="term" value="F:ATP-dependent peptidase activity"/>
    <property type="evidence" value="ECO:0007669"/>
    <property type="project" value="UniProtKB-UniRule"/>
</dbReference>
<comment type="subunit">
    <text evidence="10 11">Homohexamer. Organized in a ring with a central cavity.</text>
</comment>
<dbReference type="InterPro" id="IPR008269">
    <property type="entry name" value="Lon_proteolytic"/>
</dbReference>
<keyword evidence="5 10" id="KW-0378">Hydrolase</keyword>
<dbReference type="GO" id="GO:0034605">
    <property type="term" value="P:cellular response to heat"/>
    <property type="evidence" value="ECO:0007669"/>
    <property type="project" value="UniProtKB-UniRule"/>
</dbReference>
<dbReference type="Pfam" id="PF00004">
    <property type="entry name" value="AAA"/>
    <property type="match status" value="1"/>
</dbReference>
<evidence type="ECO:0000256" key="13">
    <source>
        <dbReference type="PIRSR" id="PIRSR001174-2"/>
    </source>
</evidence>
<dbReference type="GO" id="GO:0005737">
    <property type="term" value="C:cytoplasm"/>
    <property type="evidence" value="ECO:0007669"/>
    <property type="project" value="UniProtKB-SubCell"/>
</dbReference>
<dbReference type="InterPro" id="IPR027417">
    <property type="entry name" value="P-loop_NTPase"/>
</dbReference>
<evidence type="ECO:0000256" key="3">
    <source>
        <dbReference type="ARBA" id="ARBA00022670"/>
    </source>
</evidence>
<dbReference type="InterPro" id="IPR014721">
    <property type="entry name" value="Ribsml_uS5_D2-typ_fold_subgr"/>
</dbReference>
<dbReference type="InterPro" id="IPR003959">
    <property type="entry name" value="ATPase_AAA_core"/>
</dbReference>
<dbReference type="Gene3D" id="1.20.5.5270">
    <property type="match status" value="1"/>
</dbReference>
<dbReference type="Gene3D" id="3.30.230.10">
    <property type="match status" value="1"/>
</dbReference>
<dbReference type="Gene3D" id="1.20.58.1480">
    <property type="match status" value="1"/>
</dbReference>
<dbReference type="SUPFAM" id="SSF88697">
    <property type="entry name" value="PUA domain-like"/>
    <property type="match status" value="1"/>
</dbReference>
<name>A0A0N1MR90_9HELI</name>
<feature type="coiled-coil region" evidence="16">
    <location>
        <begin position="244"/>
        <end position="271"/>
    </location>
</feature>
<dbReference type="NCBIfam" id="TIGR00763">
    <property type="entry name" value="lon"/>
    <property type="match status" value="1"/>
</dbReference>
<accession>A0A0N1MR90</accession>
<dbReference type="InterPro" id="IPR008268">
    <property type="entry name" value="Peptidase_S16_AS"/>
</dbReference>
<dbReference type="SUPFAM" id="SSF52540">
    <property type="entry name" value="P-loop containing nucleoside triphosphate hydrolases"/>
    <property type="match status" value="1"/>
</dbReference>
<dbReference type="GO" id="GO:0004252">
    <property type="term" value="F:serine-type endopeptidase activity"/>
    <property type="evidence" value="ECO:0007669"/>
    <property type="project" value="UniProtKB-UniRule"/>
</dbReference>
<comment type="catalytic activity">
    <reaction evidence="9 10 11 14">
        <text>Hydrolysis of proteins in presence of ATP.</text>
        <dbReference type="EC" id="3.4.21.53"/>
    </reaction>
</comment>
<comment type="induction">
    <text evidence="10">By heat shock.</text>
</comment>
<dbReference type="InterPro" id="IPR054594">
    <property type="entry name" value="Lon_lid"/>
</dbReference>
<keyword evidence="2 10" id="KW-0963">Cytoplasm</keyword>
<feature type="active site" evidence="10 12">
    <location>
        <position position="752"/>
    </location>
</feature>
<evidence type="ECO:0000256" key="15">
    <source>
        <dbReference type="RuleBase" id="RU000591"/>
    </source>
</evidence>
<dbReference type="SMART" id="SM00382">
    <property type="entry name" value="AAA"/>
    <property type="match status" value="1"/>
</dbReference>
<dbReference type="InterPro" id="IPR027543">
    <property type="entry name" value="Lon_bac"/>
</dbReference>
<evidence type="ECO:0000256" key="14">
    <source>
        <dbReference type="PROSITE-ProRule" id="PRU01122"/>
    </source>
</evidence>